<name>A0A067QTS0_ZOONE</name>
<dbReference type="GO" id="GO:0007059">
    <property type="term" value="P:chromosome segregation"/>
    <property type="evidence" value="ECO:0007669"/>
    <property type="project" value="TreeGrafter"/>
</dbReference>
<dbReference type="Pfam" id="PF03359">
    <property type="entry name" value="GKAP"/>
    <property type="match status" value="1"/>
</dbReference>
<dbReference type="STRING" id="136037.A0A067QTS0"/>
<feature type="compositionally biased region" description="Basic and acidic residues" evidence="2">
    <location>
        <begin position="338"/>
        <end position="350"/>
    </location>
</feature>
<proteinExistence type="inferred from homology"/>
<dbReference type="EMBL" id="KK853026">
    <property type="protein sequence ID" value="KDR12315.1"/>
    <property type="molecule type" value="Genomic_DNA"/>
</dbReference>
<dbReference type="AlphaFoldDB" id="A0A067QTS0"/>
<dbReference type="GO" id="GO:0008017">
    <property type="term" value="F:microtubule binding"/>
    <property type="evidence" value="ECO:0007669"/>
    <property type="project" value="TreeGrafter"/>
</dbReference>
<dbReference type="Proteomes" id="UP000027135">
    <property type="component" value="Unassembled WGS sequence"/>
</dbReference>
<dbReference type="GO" id="GO:0051382">
    <property type="term" value="P:kinetochore assembly"/>
    <property type="evidence" value="ECO:0007669"/>
    <property type="project" value="TreeGrafter"/>
</dbReference>
<dbReference type="GO" id="GO:0031616">
    <property type="term" value="C:spindle pole centrosome"/>
    <property type="evidence" value="ECO:0007669"/>
    <property type="project" value="TreeGrafter"/>
</dbReference>
<dbReference type="PANTHER" id="PTHR12353:SF1">
    <property type="entry name" value="DISKS LARGE-ASSOCIATED PROTEIN 5"/>
    <property type="match status" value="1"/>
</dbReference>
<dbReference type="PANTHER" id="PTHR12353">
    <property type="entry name" value="DISKS LARGE-ASSOCIATED PROTEIN DAP SAP90/PSD-95-ASSOCIATED PROTEIN"/>
    <property type="match status" value="1"/>
</dbReference>
<dbReference type="GO" id="GO:0023052">
    <property type="term" value="P:signaling"/>
    <property type="evidence" value="ECO:0007669"/>
    <property type="project" value="InterPro"/>
</dbReference>
<dbReference type="InterPro" id="IPR005026">
    <property type="entry name" value="SAPAP"/>
</dbReference>
<dbReference type="GO" id="GO:0005737">
    <property type="term" value="C:cytoplasm"/>
    <property type="evidence" value="ECO:0007669"/>
    <property type="project" value="TreeGrafter"/>
</dbReference>
<organism evidence="3 4">
    <name type="scientific">Zootermopsis nevadensis</name>
    <name type="common">Dampwood termite</name>
    <dbReference type="NCBI Taxonomy" id="136037"/>
    <lineage>
        <taxon>Eukaryota</taxon>
        <taxon>Metazoa</taxon>
        <taxon>Ecdysozoa</taxon>
        <taxon>Arthropoda</taxon>
        <taxon>Hexapoda</taxon>
        <taxon>Insecta</taxon>
        <taxon>Pterygota</taxon>
        <taxon>Neoptera</taxon>
        <taxon>Polyneoptera</taxon>
        <taxon>Dictyoptera</taxon>
        <taxon>Blattodea</taxon>
        <taxon>Blattoidea</taxon>
        <taxon>Termitoidae</taxon>
        <taxon>Termopsidae</taxon>
        <taxon>Zootermopsis</taxon>
    </lineage>
</organism>
<comment type="similarity">
    <text evidence="1">Belongs to the SAPAP family.</text>
</comment>
<evidence type="ECO:0000256" key="2">
    <source>
        <dbReference type="SAM" id="MobiDB-lite"/>
    </source>
</evidence>
<dbReference type="eggNOG" id="KOG3971">
    <property type="taxonomic scope" value="Eukaryota"/>
</dbReference>
<gene>
    <name evidence="3" type="ORF">L798_13567</name>
</gene>
<dbReference type="GO" id="GO:0051642">
    <property type="term" value="P:centrosome localization"/>
    <property type="evidence" value="ECO:0007669"/>
    <property type="project" value="TreeGrafter"/>
</dbReference>
<accession>A0A067QTS0</accession>
<dbReference type="InParanoid" id="A0A067QTS0"/>
<evidence type="ECO:0000256" key="1">
    <source>
        <dbReference type="ARBA" id="ARBA00008839"/>
    </source>
</evidence>
<keyword evidence="4" id="KW-1185">Reference proteome</keyword>
<sequence>MNMSGVNSRFRDQYKRNILVSEGGGKYKRAKKKLEDRRISRIEHFSRQRNLTGLMDDSETVRTAVDSRKLRLQKWKEEKLQKKLLMKASEKPAFKCGIVHHRLGSPYFTDISNVSYIKKVPTLARLGQKTVVAKKNHFPDTKQSFAPSDFKFKPPKIKSAVLIEEESRVVSDRKKGVSSIQNECTIQLQENPLRRVTRAQTRACGTRVQYNFTSVPKASNKQKQKSPQILQGIGSSKIVLEAPVIKKNSTEESTTLVSTEVVRGSDIPEPDIEAERPVVENVNTEERTGPTIREVVERCDTPKAEAAPCTPVQAQWYPINYSPFVTKGRGSSSKRSHCVSEKSPRDDSAISCERDKLGSPVLCSNAVDTAEENRQHGILYFRSVLENETERLQTICQEWLHIQCSVSDIPPETSDLINAAVGQTQLLLKKKFSQFCGLIDTCENVLKLGTTAAAAASVTCSDLDGFWDMVYMQVEDVDLRFSKLEKLKLNNWKEDMDVCENVKQPVARRLRKVPVKKPQKSSLHSMIAAARKRKQTEASESKGFVSLNAPCTPERVAKTRTGSTPLLSRRSKTSLLQHTLEEHKRNSRGLNRESSPIIMKVTQIAKMCDAGIMPTVQVLETSDAPSPLRISSANQKPRKSILKSVTCNLPLPLNTVLSNDESVIGDSIMTIQPSSVETKDNEVFKLRRSSRSITRKVRFEGAGDNSAKGVQPLTVTPYISHSQRPKQRISLLGSLEVSSPVATSLPSGDLICFDSPVSVPRRVMRRSLRLSSQVQN</sequence>
<feature type="region of interest" description="Disordered" evidence="2">
    <location>
        <begin position="328"/>
        <end position="350"/>
    </location>
</feature>
<evidence type="ECO:0000313" key="3">
    <source>
        <dbReference type="EMBL" id="KDR12315.1"/>
    </source>
</evidence>
<reference evidence="3 4" key="1">
    <citation type="journal article" date="2014" name="Nat. Commun.">
        <title>Molecular traces of alternative social organization in a termite genome.</title>
        <authorList>
            <person name="Terrapon N."/>
            <person name="Li C."/>
            <person name="Robertson H.M."/>
            <person name="Ji L."/>
            <person name="Meng X."/>
            <person name="Booth W."/>
            <person name="Chen Z."/>
            <person name="Childers C.P."/>
            <person name="Glastad K.M."/>
            <person name="Gokhale K."/>
            <person name="Gowin J."/>
            <person name="Gronenberg W."/>
            <person name="Hermansen R.A."/>
            <person name="Hu H."/>
            <person name="Hunt B.G."/>
            <person name="Huylmans A.K."/>
            <person name="Khalil S.M."/>
            <person name="Mitchell R.D."/>
            <person name="Munoz-Torres M.C."/>
            <person name="Mustard J.A."/>
            <person name="Pan H."/>
            <person name="Reese J.T."/>
            <person name="Scharf M.E."/>
            <person name="Sun F."/>
            <person name="Vogel H."/>
            <person name="Xiao J."/>
            <person name="Yang W."/>
            <person name="Yang Z."/>
            <person name="Yang Z."/>
            <person name="Zhou J."/>
            <person name="Zhu J."/>
            <person name="Brent C.S."/>
            <person name="Elsik C.G."/>
            <person name="Goodisman M.A."/>
            <person name="Liberles D.A."/>
            <person name="Roe R.M."/>
            <person name="Vargo E.L."/>
            <person name="Vilcinskas A."/>
            <person name="Wang J."/>
            <person name="Bornberg-Bauer E."/>
            <person name="Korb J."/>
            <person name="Zhang G."/>
            <person name="Liebig J."/>
        </authorList>
    </citation>
    <scope>NUCLEOTIDE SEQUENCE [LARGE SCALE GENOMIC DNA]</scope>
    <source>
        <tissue evidence="3">Whole organism</tissue>
    </source>
</reference>
<protein>
    <submittedName>
        <fullName evidence="3">Disks large-associated protein 5</fullName>
    </submittedName>
</protein>
<dbReference type="GO" id="GO:0007052">
    <property type="term" value="P:mitotic spindle organization"/>
    <property type="evidence" value="ECO:0007669"/>
    <property type="project" value="TreeGrafter"/>
</dbReference>
<dbReference type="GO" id="GO:0007346">
    <property type="term" value="P:regulation of mitotic cell cycle"/>
    <property type="evidence" value="ECO:0007669"/>
    <property type="project" value="TreeGrafter"/>
</dbReference>
<evidence type="ECO:0000313" key="4">
    <source>
        <dbReference type="Proteomes" id="UP000027135"/>
    </source>
</evidence>
<dbReference type="GO" id="GO:0005634">
    <property type="term" value="C:nucleus"/>
    <property type="evidence" value="ECO:0007669"/>
    <property type="project" value="TreeGrafter"/>
</dbReference>